<evidence type="ECO:0000256" key="1">
    <source>
        <dbReference type="SAM" id="MobiDB-lite"/>
    </source>
</evidence>
<evidence type="ECO:0000256" key="2">
    <source>
        <dbReference type="SAM" id="SignalP"/>
    </source>
</evidence>
<protein>
    <recommendedName>
        <fullName evidence="5">Tat pathway signal sequence domain protein</fullName>
    </recommendedName>
</protein>
<evidence type="ECO:0008006" key="5">
    <source>
        <dbReference type="Google" id="ProtNLM"/>
    </source>
</evidence>
<feature type="signal peptide" evidence="2">
    <location>
        <begin position="1"/>
        <end position="25"/>
    </location>
</feature>
<keyword evidence="2" id="KW-0732">Signal</keyword>
<feature type="chain" id="PRO_5045134457" description="Tat pathway signal sequence domain protein" evidence="2">
    <location>
        <begin position="26"/>
        <end position="227"/>
    </location>
</feature>
<dbReference type="Proteomes" id="UP001228905">
    <property type="component" value="Unassembled WGS sequence"/>
</dbReference>
<evidence type="ECO:0000313" key="4">
    <source>
        <dbReference type="Proteomes" id="UP001228905"/>
    </source>
</evidence>
<dbReference type="RefSeq" id="WP_307352837.1">
    <property type="nucleotide sequence ID" value="NZ_JAUSVS010000013.1"/>
</dbReference>
<accession>A0ABU0IXF7</accession>
<organism evidence="3 4">
    <name type="scientific">Caulobacter ginsengisoli</name>
    <dbReference type="NCBI Taxonomy" id="400775"/>
    <lineage>
        <taxon>Bacteria</taxon>
        <taxon>Pseudomonadati</taxon>
        <taxon>Pseudomonadota</taxon>
        <taxon>Alphaproteobacteria</taxon>
        <taxon>Caulobacterales</taxon>
        <taxon>Caulobacteraceae</taxon>
        <taxon>Caulobacter</taxon>
    </lineage>
</organism>
<keyword evidence="4" id="KW-1185">Reference proteome</keyword>
<proteinExistence type="predicted"/>
<sequence>MRRTLAFATAAILALTVLPTASVMAQGRPSDDDKQRQEAARKKKRDQEWNQPAAPLPALRNAGPCPYVKVLYDAGRYMQFKDNKEAAANVEYTGEIEGISSGCAYKDNEPIKMQIDLLFGLGRGPQGTDNKKVYRYWVAVTQRNKEVLAKEYFDLPVSFPAGADRTLVRESVSGIVIPRANLDTSGANFEILIGFDVTPEMAAFNRDGKRFRVNAGAPKPAGAAGGQ</sequence>
<dbReference type="EMBL" id="JAUSVS010000013">
    <property type="protein sequence ID" value="MDQ0466701.1"/>
    <property type="molecule type" value="Genomic_DNA"/>
</dbReference>
<feature type="compositionally biased region" description="Basic and acidic residues" evidence="1">
    <location>
        <begin position="29"/>
        <end position="48"/>
    </location>
</feature>
<name>A0ABU0IXF7_9CAUL</name>
<evidence type="ECO:0000313" key="3">
    <source>
        <dbReference type="EMBL" id="MDQ0466701.1"/>
    </source>
</evidence>
<gene>
    <name evidence="3" type="ORF">QO010_004497</name>
</gene>
<comment type="caution">
    <text evidence="3">The sequence shown here is derived from an EMBL/GenBank/DDBJ whole genome shotgun (WGS) entry which is preliminary data.</text>
</comment>
<feature type="region of interest" description="Disordered" evidence="1">
    <location>
        <begin position="25"/>
        <end position="57"/>
    </location>
</feature>
<reference evidence="3 4" key="1">
    <citation type="submission" date="2023-07" db="EMBL/GenBank/DDBJ databases">
        <title>Genomic Encyclopedia of Type Strains, Phase IV (KMG-IV): sequencing the most valuable type-strain genomes for metagenomic binning, comparative biology and taxonomic classification.</title>
        <authorList>
            <person name="Goeker M."/>
        </authorList>
    </citation>
    <scope>NUCLEOTIDE SEQUENCE [LARGE SCALE GENOMIC DNA]</scope>
    <source>
        <strain evidence="3 4">DSM 18695</strain>
    </source>
</reference>